<evidence type="ECO:0000259" key="2">
    <source>
        <dbReference type="Pfam" id="PF15978"/>
    </source>
</evidence>
<sequence>MYFPRLYPDELLYSGIARCRVHLGIGSHKTLLHMLFGDSKVAAITDLPTHLAVLANNTGLDTANVIMHHTLFPLYAPFIPQARRTDLFQAMLAADRSTIGLAGASTAMVKWPEWLRYCPACFEDMAACFGEPYWRRSWQMQGIDVCPEHGCQLLDSPIPFRRAQRHEFHPASPLFLSRNVRASLASEEEIRLAKAATQLLALEEAQSPGYDRWTNLYRYMAAECGARRGRQVRAEVLWEKILASHHRDWLVVNGLLASGEPPPWLLAMFRKHRKGFSALQHLIIWTSLRPDQHARDLIDEAKTRQVDLSTEHSVQLLSDEFEQKQQYRAVWLQALDKNGAAKAARQNGGKACYAWLYRHDRRWLIASNKARQLRQGNNSHIDWLARDRKLVRLLIQIGRNSEEDLSLPRRSRNWFLQQLPHRASVEHHLDQLPTCRTFLDRYAESVGEYQIRRLTVAVQEDVMDGMPMPSRCWKLEKRCGLEKSREAPLTTEFIRLIGRWIE</sequence>
<dbReference type="InterPro" id="IPR009492">
    <property type="entry name" value="TniQ"/>
</dbReference>
<feature type="domain" description="TniQ" evidence="1">
    <location>
        <begin position="2"/>
        <end position="153"/>
    </location>
</feature>
<dbReference type="Pfam" id="PF06527">
    <property type="entry name" value="TniQ"/>
    <property type="match status" value="1"/>
</dbReference>
<dbReference type="RefSeq" id="WP_090254161.1">
    <property type="nucleotide sequence ID" value="NZ_FMTL01000003.1"/>
</dbReference>
<evidence type="ECO:0000313" key="3">
    <source>
        <dbReference type="EMBL" id="SCW74854.1"/>
    </source>
</evidence>
<gene>
    <name evidence="3" type="ORF">SAMN05216370_3133</name>
</gene>
<evidence type="ECO:0000259" key="1">
    <source>
        <dbReference type="Pfam" id="PF06527"/>
    </source>
</evidence>
<reference evidence="3 4" key="1">
    <citation type="submission" date="2016-10" db="EMBL/GenBank/DDBJ databases">
        <authorList>
            <person name="Varghese N."/>
            <person name="Submissions S."/>
        </authorList>
    </citation>
    <scope>NUCLEOTIDE SEQUENCE [LARGE SCALE GENOMIC DNA]</scope>
    <source>
        <strain evidence="3 4">DSM 17833</strain>
    </source>
</reference>
<feature type="domain" description="Transposon Tn7 transposition protein TnsD C-terminal" evidence="2">
    <location>
        <begin position="309"/>
        <end position="439"/>
    </location>
</feature>
<organism evidence="3 4">
    <name type="scientific">Pseudomonas peli</name>
    <dbReference type="NCBI Taxonomy" id="592361"/>
    <lineage>
        <taxon>Bacteria</taxon>
        <taxon>Pseudomonadati</taxon>
        <taxon>Pseudomonadota</taxon>
        <taxon>Gammaproteobacteria</taxon>
        <taxon>Pseudomonadales</taxon>
        <taxon>Pseudomonadaceae</taxon>
        <taxon>Pseudomonas</taxon>
    </lineage>
</organism>
<proteinExistence type="predicted"/>
<dbReference type="InterPro" id="IPR032750">
    <property type="entry name" value="TnsD_C"/>
</dbReference>
<dbReference type="Pfam" id="PF15978">
    <property type="entry name" value="TnsD"/>
    <property type="match status" value="1"/>
</dbReference>
<dbReference type="AlphaFoldDB" id="A0AB37ZA16"/>
<protein>
    <submittedName>
        <fullName evidence="3">Tn7-like transposition protein D</fullName>
    </submittedName>
</protein>
<name>A0AB37ZA16_9PSED</name>
<evidence type="ECO:0000313" key="4">
    <source>
        <dbReference type="Proteomes" id="UP000242418"/>
    </source>
</evidence>
<dbReference type="Proteomes" id="UP000242418">
    <property type="component" value="Unassembled WGS sequence"/>
</dbReference>
<accession>A0AB37ZA16</accession>
<comment type="caution">
    <text evidence="3">The sequence shown here is derived from an EMBL/GenBank/DDBJ whole genome shotgun (WGS) entry which is preliminary data.</text>
</comment>
<keyword evidence="4" id="KW-1185">Reference proteome</keyword>
<dbReference type="EMBL" id="FMTL01000003">
    <property type="protein sequence ID" value="SCW74854.1"/>
    <property type="molecule type" value="Genomic_DNA"/>
</dbReference>